<reference evidence="2" key="1">
    <citation type="submission" date="2018-02" db="EMBL/GenBank/DDBJ databases">
        <authorList>
            <person name="Cohen D.B."/>
            <person name="Kent A.D."/>
        </authorList>
    </citation>
    <scope>NUCLEOTIDE SEQUENCE</scope>
</reference>
<dbReference type="EMBL" id="OIVN01000102">
    <property type="protein sequence ID" value="SPC74286.1"/>
    <property type="molecule type" value="Genomic_DNA"/>
</dbReference>
<organism evidence="2">
    <name type="scientific">Fagus sylvatica</name>
    <name type="common">Beechnut</name>
    <dbReference type="NCBI Taxonomy" id="28930"/>
    <lineage>
        <taxon>Eukaryota</taxon>
        <taxon>Viridiplantae</taxon>
        <taxon>Streptophyta</taxon>
        <taxon>Embryophyta</taxon>
        <taxon>Tracheophyta</taxon>
        <taxon>Spermatophyta</taxon>
        <taxon>Magnoliopsida</taxon>
        <taxon>eudicotyledons</taxon>
        <taxon>Gunneridae</taxon>
        <taxon>Pentapetalae</taxon>
        <taxon>rosids</taxon>
        <taxon>fabids</taxon>
        <taxon>Fagales</taxon>
        <taxon>Fagaceae</taxon>
        <taxon>Fagus</taxon>
    </lineage>
</organism>
<feature type="domain" description="NADP-dependent oxidoreductase" evidence="1">
    <location>
        <begin position="1"/>
        <end position="103"/>
    </location>
</feature>
<accession>A0A2N9E5S7</accession>
<dbReference type="InterPro" id="IPR023210">
    <property type="entry name" value="NADP_OxRdtase_dom"/>
</dbReference>
<dbReference type="Gene3D" id="3.20.20.100">
    <property type="entry name" value="NADP-dependent oxidoreductase domain"/>
    <property type="match status" value="1"/>
</dbReference>
<dbReference type="GO" id="GO:0016491">
    <property type="term" value="F:oxidoreductase activity"/>
    <property type="evidence" value="ECO:0007669"/>
    <property type="project" value="InterPro"/>
</dbReference>
<evidence type="ECO:0000313" key="2">
    <source>
        <dbReference type="EMBL" id="SPC74286.1"/>
    </source>
</evidence>
<dbReference type="AlphaFoldDB" id="A0A2N9E5S7"/>
<proteinExistence type="predicted"/>
<dbReference type="InterPro" id="IPR036812">
    <property type="entry name" value="NAD(P)_OxRdtase_dom_sf"/>
</dbReference>
<gene>
    <name evidence="2" type="ORF">FSB_LOCUS2168</name>
</gene>
<dbReference type="Pfam" id="PF00248">
    <property type="entry name" value="Aldo_ket_red"/>
    <property type="match status" value="1"/>
</dbReference>
<sequence>MNPLWQQKDLREFCKAKGIHITAYSPLGSKGAKWGDNESVEYKVLEDIAKAKGKTMAQVSLRWVYEQGVSLVTKTFNKDRMKENLEIFDWSLTEEELNKISELPQRKGIVPTMFMEPHDLVMEIAAEI</sequence>
<dbReference type="SUPFAM" id="SSF51430">
    <property type="entry name" value="NAD(P)-linked oxidoreductase"/>
    <property type="match status" value="1"/>
</dbReference>
<protein>
    <recommendedName>
        <fullName evidence="1">NADP-dependent oxidoreductase domain-containing protein</fullName>
    </recommendedName>
</protein>
<dbReference type="InterPro" id="IPR020471">
    <property type="entry name" value="AKR"/>
</dbReference>
<name>A0A2N9E5S7_FAGSY</name>
<evidence type="ECO:0000259" key="1">
    <source>
        <dbReference type="Pfam" id="PF00248"/>
    </source>
</evidence>
<dbReference type="PANTHER" id="PTHR11732">
    <property type="entry name" value="ALDO/KETO REDUCTASE"/>
    <property type="match status" value="1"/>
</dbReference>